<dbReference type="Proteomes" id="UP000433876">
    <property type="component" value="Unassembled WGS sequence"/>
</dbReference>
<dbReference type="EMBL" id="NMPR01000193">
    <property type="protein sequence ID" value="KAA8628296.1"/>
    <property type="molecule type" value="Genomic_DNA"/>
</dbReference>
<sequence>MYKACGHTEFRRFMCNPVPLSINDDKSDLDPSRQANTKSGFACGKQPEHVNDLELGHCGHCPRNKREPDKGAGRGRTSFGKEQSRKGAGVQVFVSQYDAERPENDDKTDNVQMLPGDVVEERRLFKQRIAEAAEERGQFREEIGKGQAKTSSLLDAVRSLSDHSAELDKGSTPAVITTDCPTTPKAVNTDSTPRPPRHAHQHHLSHSVTKVRRDLFCCKRHVSPVISSMNHKSMVSTLVSTTSRQSEPQEPTKPQPPVSVKNKQSNGPSRRPLPPGLCSDPQTLPKAANLQVLAKHRFHRLVVCVPEESTCQSLVVANSTANNIVLRRAKAIKVCNLNAFHCPVLKPRFGLKRKVLAPPVPKHSTPPRRLILLSSSTNTNNPNNPSGNTPNSNPTYGKQFIAAMTHVQAQVHGRVQSEMQEWRHQPADPTRDQVLAYLHEHVAERGQELIWEHMLAETQEVFWEGVRARAQAQGREEEQVAAREQVEHWKQMQAQASEKIREMMREFRESVAREQEGARK</sequence>
<dbReference type="OMA" id="WILFKSE"/>
<proteinExistence type="predicted"/>
<accession>A0A8S8ZHJ9</accession>
<dbReference type="VEuPathDB" id="FungiDB:SMAC_08810"/>
<feature type="compositionally biased region" description="Basic residues" evidence="1">
    <location>
        <begin position="195"/>
        <end position="205"/>
    </location>
</feature>
<feature type="compositionally biased region" description="Polar residues" evidence="1">
    <location>
        <begin position="236"/>
        <end position="249"/>
    </location>
</feature>
<feature type="region of interest" description="Disordered" evidence="1">
    <location>
        <begin position="164"/>
        <end position="206"/>
    </location>
</feature>
<organism evidence="2 3">
    <name type="scientific">Sordaria macrospora</name>
    <dbReference type="NCBI Taxonomy" id="5147"/>
    <lineage>
        <taxon>Eukaryota</taxon>
        <taxon>Fungi</taxon>
        <taxon>Dikarya</taxon>
        <taxon>Ascomycota</taxon>
        <taxon>Pezizomycotina</taxon>
        <taxon>Sordariomycetes</taxon>
        <taxon>Sordariomycetidae</taxon>
        <taxon>Sordariales</taxon>
        <taxon>Sordariaceae</taxon>
        <taxon>Sordaria</taxon>
    </lineage>
</organism>
<feature type="compositionally biased region" description="Polar residues" evidence="1">
    <location>
        <begin position="179"/>
        <end position="192"/>
    </location>
</feature>
<evidence type="ECO:0000313" key="2">
    <source>
        <dbReference type="EMBL" id="KAA8628296.1"/>
    </source>
</evidence>
<name>A0A8S8ZHJ9_SORMA</name>
<gene>
    <name evidence="2" type="ORF">SMACR_08810</name>
</gene>
<comment type="caution">
    <text evidence="2">The sequence shown here is derived from an EMBL/GenBank/DDBJ whole genome shotgun (WGS) entry which is preliminary data.</text>
</comment>
<protein>
    <submittedName>
        <fullName evidence="2">Uncharacterized protein</fullName>
    </submittedName>
</protein>
<evidence type="ECO:0000256" key="1">
    <source>
        <dbReference type="SAM" id="MobiDB-lite"/>
    </source>
</evidence>
<evidence type="ECO:0000313" key="3">
    <source>
        <dbReference type="Proteomes" id="UP000433876"/>
    </source>
</evidence>
<feature type="region of interest" description="Disordered" evidence="1">
    <location>
        <begin position="21"/>
        <end position="87"/>
    </location>
</feature>
<feature type="region of interest" description="Disordered" evidence="1">
    <location>
        <begin position="373"/>
        <end position="395"/>
    </location>
</feature>
<dbReference type="AlphaFoldDB" id="A0A8S8ZHJ9"/>
<reference evidence="2 3" key="1">
    <citation type="submission" date="2017-07" db="EMBL/GenBank/DDBJ databases">
        <title>Genome sequence of the Sordaria macrospora wild type strain R19027.</title>
        <authorList>
            <person name="Nowrousian M."/>
            <person name="Teichert I."/>
            <person name="Kueck U."/>
        </authorList>
    </citation>
    <scope>NUCLEOTIDE SEQUENCE [LARGE SCALE GENOMIC DNA]</scope>
    <source>
        <strain evidence="2 3">R19027</strain>
        <tissue evidence="2">Mycelium</tissue>
    </source>
</reference>
<feature type="compositionally biased region" description="Basic and acidic residues" evidence="1">
    <location>
        <begin position="46"/>
        <end position="57"/>
    </location>
</feature>
<feature type="region of interest" description="Disordered" evidence="1">
    <location>
        <begin position="236"/>
        <end position="281"/>
    </location>
</feature>
<feature type="compositionally biased region" description="Low complexity" evidence="1">
    <location>
        <begin position="374"/>
        <end position="395"/>
    </location>
</feature>